<accession>A0ACA9RD15</accession>
<protein>
    <submittedName>
        <fullName evidence="1">11830_t:CDS:1</fullName>
    </submittedName>
</protein>
<comment type="caution">
    <text evidence="1">The sequence shown here is derived from an EMBL/GenBank/DDBJ whole genome shotgun (WGS) entry which is preliminary data.</text>
</comment>
<sequence length="240" mass="28195">FEGWEMTLDSDNLSLLSILKFRKLKDDFTYNKHAKHFFISKEELGYVSKQPPKLPGYASGWEWVMYPFAVCEKIKLKYYSFTDPKLQKNGKDVQMFWERIEIEQAEIKAKRSLKRACSEFKNFRNSIFCGQIIGIDLLEDGLYFGLEGPTFNFPAQLTDIKCLRSALEALYFYKQSIVTKASLIPDPKKINNPYNKILHCKSNTLTEAKHFKLKFVRTTYFTPKQKRKYHAQDEFLKNGC</sequence>
<organism evidence="1 2">
    <name type="scientific">Racocetra persica</name>
    <dbReference type="NCBI Taxonomy" id="160502"/>
    <lineage>
        <taxon>Eukaryota</taxon>
        <taxon>Fungi</taxon>
        <taxon>Fungi incertae sedis</taxon>
        <taxon>Mucoromycota</taxon>
        <taxon>Glomeromycotina</taxon>
        <taxon>Glomeromycetes</taxon>
        <taxon>Diversisporales</taxon>
        <taxon>Gigasporaceae</taxon>
        <taxon>Racocetra</taxon>
    </lineage>
</organism>
<keyword evidence="2" id="KW-1185">Reference proteome</keyword>
<feature type="non-terminal residue" evidence="1">
    <location>
        <position position="1"/>
    </location>
</feature>
<reference evidence="1" key="1">
    <citation type="submission" date="2021-06" db="EMBL/GenBank/DDBJ databases">
        <authorList>
            <person name="Kallberg Y."/>
            <person name="Tangrot J."/>
            <person name="Rosling A."/>
        </authorList>
    </citation>
    <scope>NUCLEOTIDE SEQUENCE</scope>
    <source>
        <strain evidence="1">MA461A</strain>
    </source>
</reference>
<gene>
    <name evidence="1" type="ORF">RPERSI_LOCUS18478</name>
</gene>
<dbReference type="Proteomes" id="UP000789920">
    <property type="component" value="Unassembled WGS sequence"/>
</dbReference>
<proteinExistence type="predicted"/>
<name>A0ACA9RD15_9GLOM</name>
<dbReference type="EMBL" id="CAJVQC010049029">
    <property type="protein sequence ID" value="CAG8787048.1"/>
    <property type="molecule type" value="Genomic_DNA"/>
</dbReference>
<evidence type="ECO:0000313" key="1">
    <source>
        <dbReference type="EMBL" id="CAG8787048.1"/>
    </source>
</evidence>
<evidence type="ECO:0000313" key="2">
    <source>
        <dbReference type="Proteomes" id="UP000789920"/>
    </source>
</evidence>